<gene>
    <name evidence="1" type="ORF">DP114_24840</name>
</gene>
<dbReference type="Proteomes" id="UP000503129">
    <property type="component" value="Chromosome"/>
</dbReference>
<name>A0A856MRW2_9CYAN</name>
<organism evidence="1 2">
    <name type="scientific">Brasilonema sennae CENA114</name>
    <dbReference type="NCBI Taxonomy" id="415709"/>
    <lineage>
        <taxon>Bacteria</taxon>
        <taxon>Bacillati</taxon>
        <taxon>Cyanobacteriota</taxon>
        <taxon>Cyanophyceae</taxon>
        <taxon>Nostocales</taxon>
        <taxon>Scytonemataceae</taxon>
        <taxon>Brasilonema</taxon>
        <taxon>Bromeliae group (in: Brasilonema)</taxon>
    </lineage>
</organism>
<accession>A0A856MRW2</accession>
<dbReference type="AlphaFoldDB" id="A0A856MRW2"/>
<proteinExistence type="predicted"/>
<dbReference type="EMBL" id="CP030118">
    <property type="protein sequence ID" value="QDL12411.1"/>
    <property type="molecule type" value="Genomic_DNA"/>
</dbReference>
<sequence length="61" mass="7132">MARPVRVKLCARCSQAAPTLYRVKCEEDGDWIFVCPECWQHVSQDNPFYVYGGTWKAKKKH</sequence>
<dbReference type="RefSeq" id="WP_171977368.1">
    <property type="nucleotide sequence ID" value="NZ_CAWOXK010000001.1"/>
</dbReference>
<protein>
    <submittedName>
        <fullName evidence="1">Uncharacterized protein</fullName>
    </submittedName>
</protein>
<keyword evidence="2" id="KW-1185">Reference proteome</keyword>
<reference evidence="1 2" key="1">
    <citation type="submission" date="2018-06" db="EMBL/GenBank/DDBJ databases">
        <title>Comparative genomics of Brasilonema spp. strains.</title>
        <authorList>
            <person name="Alvarenga D.O."/>
            <person name="Fiore M.F."/>
            <person name="Varani A.M."/>
        </authorList>
    </citation>
    <scope>NUCLEOTIDE SEQUENCE [LARGE SCALE GENOMIC DNA]</scope>
    <source>
        <strain evidence="1 2">CENA114</strain>
    </source>
</reference>
<evidence type="ECO:0000313" key="2">
    <source>
        <dbReference type="Proteomes" id="UP000503129"/>
    </source>
</evidence>
<evidence type="ECO:0000313" key="1">
    <source>
        <dbReference type="EMBL" id="QDL12411.1"/>
    </source>
</evidence>
<dbReference type="KEGG" id="bsen:DP114_24840"/>